<evidence type="ECO:0000313" key="3">
    <source>
        <dbReference type="Proteomes" id="UP000054324"/>
    </source>
</evidence>
<dbReference type="EMBL" id="KL596719">
    <property type="protein sequence ID" value="KER27595.1"/>
    <property type="molecule type" value="Genomic_DNA"/>
</dbReference>
<sequence>MSLMCSPVFLMSGLITSSKASSLFAALHGANESSAAPQENKFAYMAIEIWLGQPGSIPAFVQPLSGMAVGHRKGATAEHFFKIFYGVKFTVGTTDEAYK</sequence>
<reference evidence="2 3" key="1">
    <citation type="submission" date="2013-11" db="EMBL/GenBank/DDBJ databases">
        <title>Opisthorchis viverrini - life in the bile duct.</title>
        <authorList>
            <person name="Young N.D."/>
            <person name="Nagarajan N."/>
            <person name="Lin S.J."/>
            <person name="Korhonen P.K."/>
            <person name="Jex A.R."/>
            <person name="Hall R.S."/>
            <person name="Safavi-Hemami H."/>
            <person name="Kaewkong W."/>
            <person name="Bertrand D."/>
            <person name="Gao S."/>
            <person name="Seet Q."/>
            <person name="Wongkham S."/>
            <person name="Teh B.T."/>
            <person name="Wongkham C."/>
            <person name="Intapan P.M."/>
            <person name="Maleewong W."/>
            <person name="Yang X."/>
            <person name="Hu M."/>
            <person name="Wang Z."/>
            <person name="Hofmann A."/>
            <person name="Sternberg P.W."/>
            <person name="Tan P."/>
            <person name="Wang J."/>
            <person name="Gasser R.B."/>
        </authorList>
    </citation>
    <scope>NUCLEOTIDE SEQUENCE [LARGE SCALE GENOMIC DNA]</scope>
</reference>
<feature type="signal peptide" evidence="1">
    <location>
        <begin position="1"/>
        <end position="20"/>
    </location>
</feature>
<feature type="chain" id="PRO_5001705369" evidence="1">
    <location>
        <begin position="21"/>
        <end position="99"/>
    </location>
</feature>
<dbReference type="Proteomes" id="UP000054324">
    <property type="component" value="Unassembled WGS sequence"/>
</dbReference>
<dbReference type="AlphaFoldDB" id="A0A074ZW51"/>
<dbReference type="RefSeq" id="XP_009168687.1">
    <property type="nucleotide sequence ID" value="XM_009170423.1"/>
</dbReference>
<gene>
    <name evidence="2" type="ORF">T265_13766</name>
</gene>
<name>A0A074ZW51_OPIVI</name>
<feature type="non-terminal residue" evidence="2">
    <location>
        <position position="99"/>
    </location>
</feature>
<evidence type="ECO:0000256" key="1">
    <source>
        <dbReference type="SAM" id="SignalP"/>
    </source>
</evidence>
<accession>A0A074ZW51</accession>
<keyword evidence="1" id="KW-0732">Signal</keyword>
<dbReference type="GeneID" id="20327933"/>
<keyword evidence="3" id="KW-1185">Reference proteome</keyword>
<protein>
    <submittedName>
        <fullName evidence="2">Uncharacterized protein</fullName>
    </submittedName>
</protein>
<dbReference type="CTD" id="20327933"/>
<proteinExistence type="predicted"/>
<organism evidence="2 3">
    <name type="scientific">Opisthorchis viverrini</name>
    <name type="common">Southeast Asian liver fluke</name>
    <dbReference type="NCBI Taxonomy" id="6198"/>
    <lineage>
        <taxon>Eukaryota</taxon>
        <taxon>Metazoa</taxon>
        <taxon>Spiralia</taxon>
        <taxon>Lophotrochozoa</taxon>
        <taxon>Platyhelminthes</taxon>
        <taxon>Trematoda</taxon>
        <taxon>Digenea</taxon>
        <taxon>Opisthorchiida</taxon>
        <taxon>Opisthorchiata</taxon>
        <taxon>Opisthorchiidae</taxon>
        <taxon>Opisthorchis</taxon>
    </lineage>
</organism>
<dbReference type="KEGG" id="ovi:T265_13766"/>
<evidence type="ECO:0000313" key="2">
    <source>
        <dbReference type="EMBL" id="KER27595.1"/>
    </source>
</evidence>